<proteinExistence type="predicted"/>
<dbReference type="Pfam" id="PF00931">
    <property type="entry name" value="NB-ARC"/>
    <property type="match status" value="1"/>
</dbReference>
<dbReference type="GO" id="GO:0006952">
    <property type="term" value="P:defense response"/>
    <property type="evidence" value="ECO:0007669"/>
    <property type="project" value="UniProtKB-KW"/>
</dbReference>
<evidence type="ECO:0000313" key="7">
    <source>
        <dbReference type="Proteomes" id="UP001054821"/>
    </source>
</evidence>
<dbReference type="Gene3D" id="3.40.50.300">
    <property type="entry name" value="P-loop containing nucleotide triphosphate hydrolases"/>
    <property type="match status" value="1"/>
</dbReference>
<dbReference type="Gene3D" id="1.20.5.4130">
    <property type="match status" value="1"/>
</dbReference>
<protein>
    <recommendedName>
        <fullName evidence="8">NB-ARC domain-containing disease resistance protein</fullName>
    </recommendedName>
</protein>
<dbReference type="SUPFAM" id="SSF52540">
    <property type="entry name" value="P-loop containing nucleoside triphosphate hydrolases"/>
    <property type="match status" value="1"/>
</dbReference>
<keyword evidence="3" id="KW-0611">Plant defense</keyword>
<comment type="caution">
    <text evidence="6">The sequence shown here is derived from an EMBL/GenBank/DDBJ whole genome shotgun (WGS) entry which is preliminary data.</text>
</comment>
<reference evidence="6 7" key="1">
    <citation type="journal article" date="2022" name="G3 (Bethesda)">
        <title>Whole-genome sequence and methylome profiling of the almond [Prunus dulcis (Mill.) D.A. Webb] cultivar 'Nonpareil'.</title>
        <authorList>
            <person name="D'Amico-Willman K.M."/>
            <person name="Ouma W.Z."/>
            <person name="Meulia T."/>
            <person name="Sideli G.M."/>
            <person name="Gradziel T.M."/>
            <person name="Fresnedo-Ramirez J."/>
        </authorList>
    </citation>
    <scope>NUCLEOTIDE SEQUENCE [LARGE SCALE GENOMIC DNA]</scope>
    <source>
        <strain evidence="6">Clone GOH B32 T37-40</strain>
    </source>
</reference>
<dbReference type="PANTHER" id="PTHR19338:SF73">
    <property type="entry name" value="DISEASE RESISTANCE PROTEIN RGA2-LIKE"/>
    <property type="match status" value="1"/>
</dbReference>
<evidence type="ECO:0000259" key="5">
    <source>
        <dbReference type="Pfam" id="PF18052"/>
    </source>
</evidence>
<evidence type="ECO:0000256" key="3">
    <source>
        <dbReference type="ARBA" id="ARBA00022821"/>
    </source>
</evidence>
<dbReference type="InterPro" id="IPR027417">
    <property type="entry name" value="P-loop_NTPase"/>
</dbReference>
<feature type="domain" description="Disease resistance N-terminal" evidence="5">
    <location>
        <begin position="16"/>
        <end position="106"/>
    </location>
</feature>
<dbReference type="GO" id="GO:0043531">
    <property type="term" value="F:ADP binding"/>
    <property type="evidence" value="ECO:0007669"/>
    <property type="project" value="InterPro"/>
</dbReference>
<name>A0AAD5F3P4_PRUDU</name>
<keyword evidence="1" id="KW-0677">Repeat</keyword>
<dbReference type="EMBL" id="JAJFAZ020000001">
    <property type="protein sequence ID" value="KAI5352084.1"/>
    <property type="molecule type" value="Genomic_DNA"/>
</dbReference>
<dbReference type="InterPro" id="IPR038005">
    <property type="entry name" value="RX-like_CC"/>
</dbReference>
<dbReference type="Proteomes" id="UP001054821">
    <property type="component" value="Chromosome 1"/>
</dbReference>
<dbReference type="AlphaFoldDB" id="A0AAD5F3P4"/>
<evidence type="ECO:0000256" key="2">
    <source>
        <dbReference type="ARBA" id="ARBA00022741"/>
    </source>
</evidence>
<organism evidence="6 7">
    <name type="scientific">Prunus dulcis</name>
    <name type="common">Almond</name>
    <name type="synonym">Amygdalus dulcis</name>
    <dbReference type="NCBI Taxonomy" id="3755"/>
    <lineage>
        <taxon>Eukaryota</taxon>
        <taxon>Viridiplantae</taxon>
        <taxon>Streptophyta</taxon>
        <taxon>Embryophyta</taxon>
        <taxon>Tracheophyta</taxon>
        <taxon>Spermatophyta</taxon>
        <taxon>Magnoliopsida</taxon>
        <taxon>eudicotyledons</taxon>
        <taxon>Gunneridae</taxon>
        <taxon>Pentapetalae</taxon>
        <taxon>rosids</taxon>
        <taxon>fabids</taxon>
        <taxon>Rosales</taxon>
        <taxon>Rosaceae</taxon>
        <taxon>Amygdaloideae</taxon>
        <taxon>Amygdaleae</taxon>
        <taxon>Prunus</taxon>
    </lineage>
</organism>
<sequence length="233" mass="26497">MEAGKVLEVLYTFPVEGILNKLASLAAREISMFRGFKKELTKLRQSLLEIQEFLGDVAHQPQQRGKAVEDWVRKLKDIADDAENVLDEINYEDLRRQVELPNQKRKKLSKFLSNSWFRRNMAHKIKDIEDSLVYLKSEASFIGLVAKKIDATPQGIAGDRETNSFFDEDEIVVGRKEDLSKIITILTNSNLDQENLSVMPIVGMGGLGKTTLAKSVFNDDSIGRHFDKKNRDI</sequence>
<evidence type="ECO:0008006" key="8">
    <source>
        <dbReference type="Google" id="ProtNLM"/>
    </source>
</evidence>
<keyword evidence="7" id="KW-1185">Reference proteome</keyword>
<dbReference type="CDD" id="cd14798">
    <property type="entry name" value="RX-CC_like"/>
    <property type="match status" value="1"/>
</dbReference>
<dbReference type="Pfam" id="PF18052">
    <property type="entry name" value="Rx_N"/>
    <property type="match status" value="1"/>
</dbReference>
<evidence type="ECO:0000256" key="1">
    <source>
        <dbReference type="ARBA" id="ARBA00022737"/>
    </source>
</evidence>
<evidence type="ECO:0000313" key="6">
    <source>
        <dbReference type="EMBL" id="KAI5352084.1"/>
    </source>
</evidence>
<accession>A0AAD5F3P4</accession>
<evidence type="ECO:0000259" key="4">
    <source>
        <dbReference type="Pfam" id="PF00931"/>
    </source>
</evidence>
<dbReference type="InterPro" id="IPR041118">
    <property type="entry name" value="Rx_N"/>
</dbReference>
<dbReference type="PANTHER" id="PTHR19338">
    <property type="entry name" value="TRANSLOCASE OF INNER MITOCHONDRIAL MEMBRANE 13 HOMOLOG"/>
    <property type="match status" value="1"/>
</dbReference>
<feature type="domain" description="NB-ARC" evidence="4">
    <location>
        <begin position="180"/>
        <end position="228"/>
    </location>
</feature>
<dbReference type="InterPro" id="IPR002182">
    <property type="entry name" value="NB-ARC"/>
</dbReference>
<keyword evidence="2" id="KW-0547">Nucleotide-binding</keyword>
<gene>
    <name evidence="6" type="ORF">L3X38_004975</name>
</gene>